<evidence type="ECO:0000313" key="1">
    <source>
        <dbReference type="EMBL" id="KQK30018.1"/>
    </source>
</evidence>
<gene>
    <name evidence="1" type="ORF">ARD30_16355</name>
</gene>
<proteinExistence type="predicted"/>
<accession>A0A0Q3SXP0</accession>
<dbReference type="AlphaFoldDB" id="A0A0Q3SXP0"/>
<reference evidence="1 2" key="1">
    <citation type="submission" date="2015-10" db="EMBL/GenBank/DDBJ databases">
        <title>Draft genome of Bosea thiooxidans.</title>
        <authorList>
            <person name="Wang X."/>
        </authorList>
    </citation>
    <scope>NUCLEOTIDE SEQUENCE [LARGE SCALE GENOMIC DNA]</scope>
    <source>
        <strain evidence="1 2">CGMCC 9174</strain>
    </source>
</reference>
<comment type="caution">
    <text evidence="1">The sequence shown here is derived from an EMBL/GenBank/DDBJ whole genome shotgun (WGS) entry which is preliminary data.</text>
</comment>
<sequence length="66" mass="7104">MPHLIGSGPPLQAQIGDFRSFLFECGDIPAKIGSDFGGILPWHTGPIESGLPSLFVGFAELGHFWH</sequence>
<organism evidence="1 2">
    <name type="scientific">Bosea thiooxidans</name>
    <dbReference type="NCBI Taxonomy" id="53254"/>
    <lineage>
        <taxon>Bacteria</taxon>
        <taxon>Pseudomonadati</taxon>
        <taxon>Pseudomonadota</taxon>
        <taxon>Alphaproteobacteria</taxon>
        <taxon>Hyphomicrobiales</taxon>
        <taxon>Boseaceae</taxon>
        <taxon>Bosea</taxon>
    </lineage>
</organism>
<dbReference type="Proteomes" id="UP000051562">
    <property type="component" value="Unassembled WGS sequence"/>
</dbReference>
<dbReference type="RefSeq" id="WP_055728818.1">
    <property type="nucleotide sequence ID" value="NZ_LMAR01000044.1"/>
</dbReference>
<name>A0A0Q3SXP0_9HYPH</name>
<evidence type="ECO:0000313" key="2">
    <source>
        <dbReference type="Proteomes" id="UP000051562"/>
    </source>
</evidence>
<protein>
    <submittedName>
        <fullName evidence="1">Uncharacterized protein</fullName>
    </submittedName>
</protein>
<keyword evidence="2" id="KW-1185">Reference proteome</keyword>
<dbReference type="EMBL" id="LMAR01000044">
    <property type="protein sequence ID" value="KQK30018.1"/>
    <property type="molecule type" value="Genomic_DNA"/>
</dbReference>